<keyword evidence="4 9" id="KW-0812">Transmembrane</keyword>
<evidence type="ECO:0000313" key="12">
    <source>
        <dbReference type="Proteomes" id="UP001610990"/>
    </source>
</evidence>
<gene>
    <name evidence="11" type="ORF">ACH4GP_26910</name>
</gene>
<comment type="caution">
    <text evidence="11">The sequence shown here is derived from an EMBL/GenBank/DDBJ whole genome shotgun (WGS) entry which is preliminary data.</text>
</comment>
<feature type="transmembrane region" description="Helical" evidence="9">
    <location>
        <begin position="42"/>
        <end position="60"/>
    </location>
</feature>
<dbReference type="InterPro" id="IPR036259">
    <property type="entry name" value="MFS_trans_sf"/>
</dbReference>
<feature type="transmembrane region" description="Helical" evidence="9">
    <location>
        <begin position="369"/>
        <end position="387"/>
    </location>
</feature>
<feature type="transmembrane region" description="Helical" evidence="9">
    <location>
        <begin position="12"/>
        <end position="36"/>
    </location>
</feature>
<comment type="similarity">
    <text evidence="7">Belongs to the major facilitator superfamily. Drug:H(+) antiporter-3 (DHA3) (TC 2.A.1.21) family.</text>
</comment>
<evidence type="ECO:0000256" key="8">
    <source>
        <dbReference type="ARBA" id="ARBA00040914"/>
    </source>
</evidence>
<dbReference type="CDD" id="cd06173">
    <property type="entry name" value="MFS_MefA_like"/>
    <property type="match status" value="1"/>
</dbReference>
<sequence length="409" mass="41016">MTGLGRPFWLLYTGESTSAVGTAASLIALPVVALHINGDARQAGLVGTALSVGIVAARLPAGVIADRFDRRVLLLVSNLVGTLLLTALALLQARGAVPLPVLITTALLLGAVGSTLAPAESVAVRSFVPHEQLPRALALVQTRSAVAMVAGPLAGGALLAVDAGWVFLVDAATFLTAVICMALLPSGGRAAGSSQAPLRAAFEGLRFVWKSPFLRYAAVNATIVNLVFNGLLTVVIAAAGTTRHGSIDVGVQTAALGAGGLVGSLLAVPAARRLPPAQGVASATALIALALFGFATLHDVWAATLLLALAASAGPVITVVVATAQISVTPGDLQGRVHSGITFLAQAVSPLGPTLAGFSSHALGLTPTVMSASVLVGVLAVVGAVVIRHTTALTAHRDPAPEPLEVHRG</sequence>
<dbReference type="EMBL" id="JBIRGH010000020">
    <property type="protein sequence ID" value="MFH8587987.1"/>
    <property type="molecule type" value="Genomic_DNA"/>
</dbReference>
<dbReference type="PROSITE" id="PS50850">
    <property type="entry name" value="MFS"/>
    <property type="match status" value="1"/>
</dbReference>
<evidence type="ECO:0000256" key="4">
    <source>
        <dbReference type="ARBA" id="ARBA00022692"/>
    </source>
</evidence>
<keyword evidence="3" id="KW-1003">Cell membrane</keyword>
<organism evidence="11 12">
    <name type="scientific">Streptomyces celluloflavus</name>
    <dbReference type="NCBI Taxonomy" id="58344"/>
    <lineage>
        <taxon>Bacteria</taxon>
        <taxon>Bacillati</taxon>
        <taxon>Actinomycetota</taxon>
        <taxon>Actinomycetes</taxon>
        <taxon>Kitasatosporales</taxon>
        <taxon>Streptomycetaceae</taxon>
        <taxon>Streptomyces</taxon>
    </lineage>
</organism>
<evidence type="ECO:0000259" key="10">
    <source>
        <dbReference type="PROSITE" id="PS50850"/>
    </source>
</evidence>
<accession>A0ABW7RIS0</accession>
<feature type="transmembrane region" description="Helical" evidence="9">
    <location>
        <begin position="99"/>
        <end position="124"/>
    </location>
</feature>
<feature type="transmembrane region" description="Helical" evidence="9">
    <location>
        <begin position="303"/>
        <end position="328"/>
    </location>
</feature>
<evidence type="ECO:0000256" key="1">
    <source>
        <dbReference type="ARBA" id="ARBA00004429"/>
    </source>
</evidence>
<reference evidence="11 12" key="1">
    <citation type="submission" date="2024-10" db="EMBL/GenBank/DDBJ databases">
        <title>The Natural Products Discovery Center: Release of the First 8490 Sequenced Strains for Exploring Actinobacteria Biosynthetic Diversity.</title>
        <authorList>
            <person name="Kalkreuter E."/>
            <person name="Kautsar S.A."/>
            <person name="Yang D."/>
            <person name="Bader C.D."/>
            <person name="Teijaro C.N."/>
            <person name="Fluegel L."/>
            <person name="Davis C.M."/>
            <person name="Simpson J.R."/>
            <person name="Lauterbach L."/>
            <person name="Steele A.D."/>
            <person name="Gui C."/>
            <person name="Meng S."/>
            <person name="Li G."/>
            <person name="Viehrig K."/>
            <person name="Ye F."/>
            <person name="Su P."/>
            <person name="Kiefer A.F."/>
            <person name="Nichols A."/>
            <person name="Cepeda A.J."/>
            <person name="Yan W."/>
            <person name="Fan B."/>
            <person name="Jiang Y."/>
            <person name="Adhikari A."/>
            <person name="Zheng C.-J."/>
            <person name="Schuster L."/>
            <person name="Cowan T.M."/>
            <person name="Smanski M.J."/>
            <person name="Chevrette M.G."/>
            <person name="De Carvalho L.P.S."/>
            <person name="Shen B."/>
        </authorList>
    </citation>
    <scope>NUCLEOTIDE SEQUENCE [LARGE SCALE GENOMIC DNA]</scope>
    <source>
        <strain evidence="11 12">NPDC018013</strain>
    </source>
</reference>
<protein>
    <recommendedName>
        <fullName evidence="8">Multidrug efflux pump Tap</fullName>
    </recommendedName>
</protein>
<evidence type="ECO:0000256" key="6">
    <source>
        <dbReference type="ARBA" id="ARBA00023136"/>
    </source>
</evidence>
<feature type="transmembrane region" description="Helical" evidence="9">
    <location>
        <begin position="72"/>
        <end position="93"/>
    </location>
</feature>
<dbReference type="Gene3D" id="1.20.1250.20">
    <property type="entry name" value="MFS general substrate transporter like domains"/>
    <property type="match status" value="1"/>
</dbReference>
<keyword evidence="12" id="KW-1185">Reference proteome</keyword>
<dbReference type="PANTHER" id="PTHR23513">
    <property type="entry name" value="INTEGRAL MEMBRANE EFFLUX PROTEIN-RELATED"/>
    <property type="match status" value="1"/>
</dbReference>
<feature type="transmembrane region" description="Helical" evidence="9">
    <location>
        <begin position="145"/>
        <end position="168"/>
    </location>
</feature>
<dbReference type="PRINTS" id="PR01988">
    <property type="entry name" value="EXPORTERBACE"/>
</dbReference>
<evidence type="ECO:0000256" key="7">
    <source>
        <dbReference type="ARBA" id="ARBA00038075"/>
    </source>
</evidence>
<evidence type="ECO:0000256" key="2">
    <source>
        <dbReference type="ARBA" id="ARBA00022448"/>
    </source>
</evidence>
<keyword evidence="5 9" id="KW-1133">Transmembrane helix</keyword>
<dbReference type="PANTHER" id="PTHR23513:SF9">
    <property type="entry name" value="ENTEROBACTIN EXPORTER ENTS"/>
    <property type="match status" value="1"/>
</dbReference>
<evidence type="ECO:0000313" key="11">
    <source>
        <dbReference type="EMBL" id="MFH8587987.1"/>
    </source>
</evidence>
<dbReference type="InterPro" id="IPR022324">
    <property type="entry name" value="Bacilysin_exporter_BacE_put"/>
</dbReference>
<dbReference type="InterPro" id="IPR020846">
    <property type="entry name" value="MFS_dom"/>
</dbReference>
<evidence type="ECO:0000256" key="9">
    <source>
        <dbReference type="SAM" id="Phobius"/>
    </source>
</evidence>
<feature type="transmembrane region" description="Helical" evidence="9">
    <location>
        <begin position="213"/>
        <end position="237"/>
    </location>
</feature>
<feature type="domain" description="Major facilitator superfamily (MFS) profile" evidence="10">
    <location>
        <begin position="1"/>
        <end position="395"/>
    </location>
</feature>
<dbReference type="Pfam" id="PF07690">
    <property type="entry name" value="MFS_1"/>
    <property type="match status" value="1"/>
</dbReference>
<dbReference type="InterPro" id="IPR011701">
    <property type="entry name" value="MFS"/>
</dbReference>
<dbReference type="SUPFAM" id="SSF103473">
    <property type="entry name" value="MFS general substrate transporter"/>
    <property type="match status" value="1"/>
</dbReference>
<dbReference type="RefSeq" id="WP_367431203.1">
    <property type="nucleotide sequence ID" value="NZ_CP108413.1"/>
</dbReference>
<evidence type="ECO:0000256" key="3">
    <source>
        <dbReference type="ARBA" id="ARBA00022475"/>
    </source>
</evidence>
<keyword evidence="2" id="KW-0813">Transport</keyword>
<proteinExistence type="inferred from homology"/>
<feature type="transmembrane region" description="Helical" evidence="9">
    <location>
        <begin position="249"/>
        <end position="268"/>
    </location>
</feature>
<comment type="subcellular location">
    <subcellularLocation>
        <location evidence="1">Cell inner membrane</location>
        <topology evidence="1">Multi-pass membrane protein</topology>
    </subcellularLocation>
</comment>
<feature type="transmembrane region" description="Helical" evidence="9">
    <location>
        <begin position="280"/>
        <end position="297"/>
    </location>
</feature>
<dbReference type="Proteomes" id="UP001610990">
    <property type="component" value="Unassembled WGS sequence"/>
</dbReference>
<evidence type="ECO:0000256" key="5">
    <source>
        <dbReference type="ARBA" id="ARBA00022989"/>
    </source>
</evidence>
<name>A0ABW7RIS0_9ACTN</name>
<keyword evidence="6 9" id="KW-0472">Membrane</keyword>